<evidence type="ECO:0008006" key="4">
    <source>
        <dbReference type="Google" id="ProtNLM"/>
    </source>
</evidence>
<evidence type="ECO:0000313" key="3">
    <source>
        <dbReference type="Proteomes" id="UP000663828"/>
    </source>
</evidence>
<organism evidence="2 3">
    <name type="scientific">Adineta ricciae</name>
    <name type="common">Rotifer</name>
    <dbReference type="NCBI Taxonomy" id="249248"/>
    <lineage>
        <taxon>Eukaryota</taxon>
        <taxon>Metazoa</taxon>
        <taxon>Spiralia</taxon>
        <taxon>Gnathifera</taxon>
        <taxon>Rotifera</taxon>
        <taxon>Eurotatoria</taxon>
        <taxon>Bdelloidea</taxon>
        <taxon>Adinetida</taxon>
        <taxon>Adinetidae</taxon>
        <taxon>Adineta</taxon>
    </lineage>
</organism>
<comment type="caution">
    <text evidence="2">The sequence shown here is derived from an EMBL/GenBank/DDBJ whole genome shotgun (WGS) entry which is preliminary data.</text>
</comment>
<proteinExistence type="predicted"/>
<sequence length="201" mass="22858">MNELTTEKKNFTKLSKAMMKTRRAKIEAKPITITVERLSDNSRMTFTISSDKTIKQLRTLLNHHLPPLSPGRFDLYSYQRGALIHFHPSSFKLDYFPVIFDQSVLVLKMDDRLNMNVDTDRPKSNQNKQQKSSLKSNKCLPLTDILSSNTPSTTKISSDHQAQSSSSASSNVTCLTLLKQFFHRSSTKNVNQADDTNPLTY</sequence>
<protein>
    <recommendedName>
        <fullName evidence="4">Ubiquitin-like domain-containing protein</fullName>
    </recommendedName>
</protein>
<dbReference type="Proteomes" id="UP000663828">
    <property type="component" value="Unassembled WGS sequence"/>
</dbReference>
<gene>
    <name evidence="2" type="ORF">XAT740_LOCUS16722</name>
</gene>
<evidence type="ECO:0000313" key="2">
    <source>
        <dbReference type="EMBL" id="CAF1069375.1"/>
    </source>
</evidence>
<feature type="region of interest" description="Disordered" evidence="1">
    <location>
        <begin position="116"/>
        <end position="135"/>
    </location>
</feature>
<dbReference type="AlphaFoldDB" id="A0A814LRM6"/>
<feature type="compositionally biased region" description="Low complexity" evidence="1">
    <location>
        <begin position="124"/>
        <end position="135"/>
    </location>
</feature>
<accession>A0A814LRM6</accession>
<reference evidence="2" key="1">
    <citation type="submission" date="2021-02" db="EMBL/GenBank/DDBJ databases">
        <authorList>
            <person name="Nowell W R."/>
        </authorList>
    </citation>
    <scope>NUCLEOTIDE SEQUENCE</scope>
</reference>
<keyword evidence="3" id="KW-1185">Reference proteome</keyword>
<name>A0A814LRM6_ADIRI</name>
<dbReference type="EMBL" id="CAJNOR010001073">
    <property type="protein sequence ID" value="CAF1069375.1"/>
    <property type="molecule type" value="Genomic_DNA"/>
</dbReference>
<evidence type="ECO:0000256" key="1">
    <source>
        <dbReference type="SAM" id="MobiDB-lite"/>
    </source>
</evidence>